<reference evidence="2" key="2">
    <citation type="submission" date="2015-01" db="EMBL/GenBank/DDBJ databases">
        <title>Evolutionary Origins and Diversification of the Mycorrhizal Mutualists.</title>
        <authorList>
            <consortium name="DOE Joint Genome Institute"/>
            <consortium name="Mycorrhizal Genomics Consortium"/>
            <person name="Kohler A."/>
            <person name="Kuo A."/>
            <person name="Nagy L.G."/>
            <person name="Floudas D."/>
            <person name="Copeland A."/>
            <person name="Barry K.W."/>
            <person name="Cichocki N."/>
            <person name="Veneault-Fourrey C."/>
            <person name="LaButti K."/>
            <person name="Lindquist E.A."/>
            <person name="Lipzen A."/>
            <person name="Lundell T."/>
            <person name="Morin E."/>
            <person name="Murat C."/>
            <person name="Riley R."/>
            <person name="Ohm R."/>
            <person name="Sun H."/>
            <person name="Tunlid A."/>
            <person name="Henrissat B."/>
            <person name="Grigoriev I.V."/>
            <person name="Hibbett D.S."/>
            <person name="Martin F."/>
        </authorList>
    </citation>
    <scope>NUCLEOTIDE SEQUENCE [LARGE SCALE GENOMIC DNA]</scope>
    <source>
        <strain evidence="2">Foug A</strain>
    </source>
</reference>
<sequence>MACVQVHCTAEQDRHSFKTALTQWKRLAVFSYHGVAQPFTQRGTTHSLLVLIHCHEPWDCQDNPPRNAIF</sequence>
<accession>A0A0C2ZTJ0</accession>
<evidence type="ECO:0000313" key="1">
    <source>
        <dbReference type="EMBL" id="KIM64838.1"/>
    </source>
</evidence>
<dbReference type="InParanoid" id="A0A0C2ZTJ0"/>
<protein>
    <submittedName>
        <fullName evidence="1">Uncharacterized protein</fullName>
    </submittedName>
</protein>
<keyword evidence="2" id="KW-1185">Reference proteome</keyword>
<organism evidence="1 2">
    <name type="scientific">Scleroderma citrinum Foug A</name>
    <dbReference type="NCBI Taxonomy" id="1036808"/>
    <lineage>
        <taxon>Eukaryota</taxon>
        <taxon>Fungi</taxon>
        <taxon>Dikarya</taxon>
        <taxon>Basidiomycota</taxon>
        <taxon>Agaricomycotina</taxon>
        <taxon>Agaricomycetes</taxon>
        <taxon>Agaricomycetidae</taxon>
        <taxon>Boletales</taxon>
        <taxon>Sclerodermatineae</taxon>
        <taxon>Sclerodermataceae</taxon>
        <taxon>Scleroderma</taxon>
    </lineage>
</organism>
<dbReference type="EMBL" id="KN822026">
    <property type="protein sequence ID" value="KIM64838.1"/>
    <property type="molecule type" value="Genomic_DNA"/>
</dbReference>
<reference evidence="1 2" key="1">
    <citation type="submission" date="2014-04" db="EMBL/GenBank/DDBJ databases">
        <authorList>
            <consortium name="DOE Joint Genome Institute"/>
            <person name="Kuo A."/>
            <person name="Kohler A."/>
            <person name="Nagy L.G."/>
            <person name="Floudas D."/>
            <person name="Copeland A."/>
            <person name="Barry K.W."/>
            <person name="Cichocki N."/>
            <person name="Veneault-Fourrey C."/>
            <person name="LaButti K."/>
            <person name="Lindquist E.A."/>
            <person name="Lipzen A."/>
            <person name="Lundell T."/>
            <person name="Morin E."/>
            <person name="Murat C."/>
            <person name="Sun H."/>
            <person name="Tunlid A."/>
            <person name="Henrissat B."/>
            <person name="Grigoriev I.V."/>
            <person name="Hibbett D.S."/>
            <person name="Martin F."/>
            <person name="Nordberg H.P."/>
            <person name="Cantor M.N."/>
            <person name="Hua S.X."/>
        </authorList>
    </citation>
    <scope>NUCLEOTIDE SEQUENCE [LARGE SCALE GENOMIC DNA]</scope>
    <source>
        <strain evidence="1 2">Foug A</strain>
    </source>
</reference>
<evidence type="ECO:0000313" key="2">
    <source>
        <dbReference type="Proteomes" id="UP000053989"/>
    </source>
</evidence>
<gene>
    <name evidence="1" type="ORF">SCLCIDRAFT_596994</name>
</gene>
<name>A0A0C2ZTJ0_9AGAM</name>
<proteinExistence type="predicted"/>
<dbReference type="HOGENOM" id="CLU_2759296_0_0_1"/>
<dbReference type="Proteomes" id="UP000053989">
    <property type="component" value="Unassembled WGS sequence"/>
</dbReference>
<dbReference type="AlphaFoldDB" id="A0A0C2ZTJ0"/>